<proteinExistence type="predicted"/>
<accession>A0A1R2BND9</accession>
<comment type="caution">
    <text evidence="1">The sequence shown here is derived from an EMBL/GenBank/DDBJ whole genome shotgun (WGS) entry which is preliminary data.</text>
</comment>
<evidence type="ECO:0000313" key="1">
    <source>
        <dbReference type="EMBL" id="OMJ78329.1"/>
    </source>
</evidence>
<dbReference type="EMBL" id="MPUH01000527">
    <property type="protein sequence ID" value="OMJ78329.1"/>
    <property type="molecule type" value="Genomic_DNA"/>
</dbReference>
<reference evidence="1 2" key="1">
    <citation type="submission" date="2016-11" db="EMBL/GenBank/DDBJ databases">
        <title>The macronuclear genome of Stentor coeruleus: a giant cell with tiny introns.</title>
        <authorList>
            <person name="Slabodnick M."/>
            <person name="Ruby J.G."/>
            <person name="Reiff S.B."/>
            <person name="Swart E.C."/>
            <person name="Gosai S."/>
            <person name="Prabakaran S."/>
            <person name="Witkowska E."/>
            <person name="Larue G.E."/>
            <person name="Fisher S."/>
            <person name="Freeman R.M."/>
            <person name="Gunawardena J."/>
            <person name="Chu W."/>
            <person name="Stover N.A."/>
            <person name="Gregory B.D."/>
            <person name="Nowacki M."/>
            <person name="Derisi J."/>
            <person name="Roy S.W."/>
            <person name="Marshall W.F."/>
            <person name="Sood P."/>
        </authorList>
    </citation>
    <scope>NUCLEOTIDE SEQUENCE [LARGE SCALE GENOMIC DNA]</scope>
    <source>
        <strain evidence="1">WM001</strain>
    </source>
</reference>
<sequence length="213" mass="23572">MCKLNILCKQLDGQCDCHQKNTRSLGGSQVHSSLLCSILSFIKDQPEIMKSLSEASSIPIDHVLSSLSTIENTFGTVSSPQTQDSLLESSTDLQVNVITDIPSRIFIGKRFSLMAEIVNSNLVKAQLEEPQSFQVVLVGRRDGLEKLVVAEELTSGVALFRKIVINEEIADCSLVVKIKGRSEITQFSQDVEIRLKKGNEKLLKRLKSEEIPT</sequence>
<protein>
    <submittedName>
        <fullName evidence="1">Uncharacterized protein</fullName>
    </submittedName>
</protein>
<keyword evidence="2" id="KW-1185">Reference proteome</keyword>
<organism evidence="1 2">
    <name type="scientific">Stentor coeruleus</name>
    <dbReference type="NCBI Taxonomy" id="5963"/>
    <lineage>
        <taxon>Eukaryota</taxon>
        <taxon>Sar</taxon>
        <taxon>Alveolata</taxon>
        <taxon>Ciliophora</taxon>
        <taxon>Postciliodesmatophora</taxon>
        <taxon>Heterotrichea</taxon>
        <taxon>Heterotrichida</taxon>
        <taxon>Stentoridae</taxon>
        <taxon>Stentor</taxon>
    </lineage>
</organism>
<evidence type="ECO:0000313" key="2">
    <source>
        <dbReference type="Proteomes" id="UP000187209"/>
    </source>
</evidence>
<dbReference type="AlphaFoldDB" id="A0A1R2BND9"/>
<gene>
    <name evidence="1" type="ORF">SteCoe_21884</name>
</gene>
<dbReference type="Proteomes" id="UP000187209">
    <property type="component" value="Unassembled WGS sequence"/>
</dbReference>
<name>A0A1R2BND9_9CILI</name>